<gene>
    <name evidence="1" type="ORF">CAOG_005580</name>
</gene>
<dbReference type="AlphaFoldDB" id="A0A0D2WTQ8"/>
<keyword evidence="2" id="KW-1185">Reference proteome</keyword>
<dbReference type="EMBL" id="KE346368">
    <property type="protein sequence ID" value="KJE95088.1"/>
    <property type="molecule type" value="Genomic_DNA"/>
</dbReference>
<dbReference type="RefSeq" id="XP_004346253.1">
    <property type="nucleotide sequence ID" value="XM_004346203.1"/>
</dbReference>
<evidence type="ECO:0000313" key="1">
    <source>
        <dbReference type="EMBL" id="KJE95088.1"/>
    </source>
</evidence>
<evidence type="ECO:0000313" key="2">
    <source>
        <dbReference type="Proteomes" id="UP000008743"/>
    </source>
</evidence>
<dbReference type="Proteomes" id="UP000008743">
    <property type="component" value="Unassembled WGS sequence"/>
</dbReference>
<dbReference type="PhylomeDB" id="A0A0D2WTQ8"/>
<dbReference type="InParanoid" id="A0A0D2WTQ8"/>
<name>A0A0D2WTQ8_CAPO3</name>
<organism evidence="1 2">
    <name type="scientific">Capsaspora owczarzaki (strain ATCC 30864)</name>
    <dbReference type="NCBI Taxonomy" id="595528"/>
    <lineage>
        <taxon>Eukaryota</taxon>
        <taxon>Filasterea</taxon>
        <taxon>Capsaspora</taxon>
    </lineage>
</organism>
<proteinExistence type="predicted"/>
<reference evidence="2" key="1">
    <citation type="submission" date="2011-02" db="EMBL/GenBank/DDBJ databases">
        <title>The Genome Sequence of Capsaspora owczarzaki ATCC 30864.</title>
        <authorList>
            <person name="Russ C."/>
            <person name="Cuomo C."/>
            <person name="Burger G."/>
            <person name="Gray M.W."/>
            <person name="Holland P.W.H."/>
            <person name="King N."/>
            <person name="Lang F.B.F."/>
            <person name="Roger A.J."/>
            <person name="Ruiz-Trillo I."/>
            <person name="Young S.K."/>
            <person name="Zeng Q."/>
            <person name="Gargeya S."/>
            <person name="Alvarado L."/>
            <person name="Berlin A."/>
            <person name="Chapman S.B."/>
            <person name="Chen Z."/>
            <person name="Freedman E."/>
            <person name="Gellesch M."/>
            <person name="Goldberg J."/>
            <person name="Griggs A."/>
            <person name="Gujja S."/>
            <person name="Heilman E."/>
            <person name="Heiman D."/>
            <person name="Howarth C."/>
            <person name="Mehta T."/>
            <person name="Neiman D."/>
            <person name="Pearson M."/>
            <person name="Roberts A."/>
            <person name="Saif S."/>
            <person name="Shea T."/>
            <person name="Shenoy N."/>
            <person name="Sisk P."/>
            <person name="Stolte C."/>
            <person name="Sykes S."/>
            <person name="White J."/>
            <person name="Yandava C."/>
            <person name="Haas B."/>
            <person name="Nusbaum C."/>
            <person name="Birren B."/>
        </authorList>
    </citation>
    <scope>NUCLEOTIDE SEQUENCE</scope>
    <source>
        <strain evidence="2">ATCC 30864</strain>
    </source>
</reference>
<protein>
    <submittedName>
        <fullName evidence="1">Uncharacterized protein</fullName>
    </submittedName>
</protein>
<accession>A0A0D2WTQ8</accession>
<sequence>MGIWVSFTHVRGISTTLANLPKRHQTDIYRRDNLSLTGTSLVCYPMKYGALRKGKERDELQVLVGYEARSEDLTKVDSDLPPMIVRSEFPLTEADWIKFAEHLPEYLHEERESFADYFLFQFR</sequence>